<gene>
    <name evidence="1" type="ORF">J2Z43_002852</name>
</gene>
<accession>A0ABS4EEM9</accession>
<evidence type="ECO:0000313" key="2">
    <source>
        <dbReference type="Proteomes" id="UP000767291"/>
    </source>
</evidence>
<proteinExistence type="predicted"/>
<dbReference type="Proteomes" id="UP000767291">
    <property type="component" value="Unassembled WGS sequence"/>
</dbReference>
<dbReference type="EMBL" id="JAGGJX010000008">
    <property type="protein sequence ID" value="MBP1856400.1"/>
    <property type="molecule type" value="Genomic_DNA"/>
</dbReference>
<protein>
    <submittedName>
        <fullName evidence="1">Uncharacterized protein</fullName>
    </submittedName>
</protein>
<name>A0ABS4EEM9_9FIRM</name>
<reference evidence="1 2" key="1">
    <citation type="submission" date="2021-03" db="EMBL/GenBank/DDBJ databases">
        <title>Genomic Encyclopedia of Type Strains, Phase IV (KMG-IV): sequencing the most valuable type-strain genomes for metagenomic binning, comparative biology and taxonomic classification.</title>
        <authorList>
            <person name="Goeker M."/>
        </authorList>
    </citation>
    <scope>NUCLEOTIDE SEQUENCE [LARGE SCALE GENOMIC DNA]</scope>
    <source>
        <strain evidence="1 2">DSM 1289</strain>
    </source>
</reference>
<dbReference type="RefSeq" id="WP_343749089.1">
    <property type="nucleotide sequence ID" value="NZ_BAAACS010000005.1"/>
</dbReference>
<sequence length="47" mass="5669">MDHIEYINKKVRGKSSTEQCKEIKITRKTVRERFLSKDIYIIKIKIS</sequence>
<comment type="caution">
    <text evidence="1">The sequence shown here is derived from an EMBL/GenBank/DDBJ whole genome shotgun (WGS) entry which is preliminary data.</text>
</comment>
<evidence type="ECO:0000313" key="1">
    <source>
        <dbReference type="EMBL" id="MBP1856400.1"/>
    </source>
</evidence>
<organism evidence="1 2">
    <name type="scientific">Metaclostridioides mangenotii</name>
    <dbReference type="NCBI Taxonomy" id="1540"/>
    <lineage>
        <taxon>Bacteria</taxon>
        <taxon>Bacillati</taxon>
        <taxon>Bacillota</taxon>
        <taxon>Clostridia</taxon>
        <taxon>Peptostreptococcales</taxon>
        <taxon>Peptostreptococcaceae</taxon>
        <taxon>Metaclostridioides</taxon>
    </lineage>
</organism>
<keyword evidence="2" id="KW-1185">Reference proteome</keyword>